<protein>
    <submittedName>
        <fullName evidence="4">TetR family transcriptional regulator</fullName>
    </submittedName>
</protein>
<sequence length="204" mass="22878">MEDMAAAPQRHSMDTEEMPAYKLKRRRRILDAALSALSDQDYEQIRISEVAQRAGVAQGTLYRYFVSKDHLYAVVLQDWLANISADQIAPASSAAKDRIRARVHAVIGAFERQPRFFKLLMLLYSSNDVEVDPIRTAIAGNAQRLLARDMDVLGTPTTQDTAIMLWSIISSQLVNAAYHDGSYAEIYRIADVYIDMLPESGRPG</sequence>
<evidence type="ECO:0000259" key="3">
    <source>
        <dbReference type="PROSITE" id="PS50977"/>
    </source>
</evidence>
<evidence type="ECO:0000313" key="5">
    <source>
        <dbReference type="Proteomes" id="UP000272400"/>
    </source>
</evidence>
<name>A0A3N1D179_9ACTN</name>
<gene>
    <name evidence="4" type="ORF">EDD29_4880</name>
</gene>
<dbReference type="PANTHER" id="PTHR30055">
    <property type="entry name" value="HTH-TYPE TRANSCRIPTIONAL REGULATOR RUTR"/>
    <property type="match status" value="1"/>
</dbReference>
<keyword evidence="1 2" id="KW-0238">DNA-binding</keyword>
<proteinExistence type="predicted"/>
<dbReference type="GO" id="GO:0003700">
    <property type="term" value="F:DNA-binding transcription factor activity"/>
    <property type="evidence" value="ECO:0007669"/>
    <property type="project" value="TreeGrafter"/>
</dbReference>
<dbReference type="PROSITE" id="PS50977">
    <property type="entry name" value="HTH_TETR_2"/>
    <property type="match status" value="1"/>
</dbReference>
<dbReference type="PRINTS" id="PR00455">
    <property type="entry name" value="HTHTETR"/>
</dbReference>
<dbReference type="Proteomes" id="UP000272400">
    <property type="component" value="Unassembled WGS sequence"/>
</dbReference>
<dbReference type="GO" id="GO:0000976">
    <property type="term" value="F:transcription cis-regulatory region binding"/>
    <property type="evidence" value="ECO:0007669"/>
    <property type="project" value="TreeGrafter"/>
</dbReference>
<dbReference type="InterPro" id="IPR050109">
    <property type="entry name" value="HTH-type_TetR-like_transc_reg"/>
</dbReference>
<accession>A0A3N1D179</accession>
<feature type="DNA-binding region" description="H-T-H motif" evidence="2">
    <location>
        <begin position="46"/>
        <end position="65"/>
    </location>
</feature>
<comment type="caution">
    <text evidence="4">The sequence shown here is derived from an EMBL/GenBank/DDBJ whole genome shotgun (WGS) entry which is preliminary data.</text>
</comment>
<dbReference type="PANTHER" id="PTHR30055:SF226">
    <property type="entry name" value="HTH-TYPE TRANSCRIPTIONAL REGULATOR PKSA"/>
    <property type="match status" value="1"/>
</dbReference>
<organism evidence="4 5">
    <name type="scientific">Actinocorallia herbida</name>
    <dbReference type="NCBI Taxonomy" id="58109"/>
    <lineage>
        <taxon>Bacteria</taxon>
        <taxon>Bacillati</taxon>
        <taxon>Actinomycetota</taxon>
        <taxon>Actinomycetes</taxon>
        <taxon>Streptosporangiales</taxon>
        <taxon>Thermomonosporaceae</taxon>
        <taxon>Actinocorallia</taxon>
    </lineage>
</organism>
<dbReference type="InterPro" id="IPR009057">
    <property type="entry name" value="Homeodomain-like_sf"/>
</dbReference>
<dbReference type="InterPro" id="IPR001647">
    <property type="entry name" value="HTH_TetR"/>
</dbReference>
<keyword evidence="5" id="KW-1185">Reference proteome</keyword>
<dbReference type="AlphaFoldDB" id="A0A3N1D179"/>
<dbReference type="EMBL" id="RJKE01000001">
    <property type="protein sequence ID" value="ROO87285.1"/>
    <property type="molecule type" value="Genomic_DNA"/>
</dbReference>
<dbReference type="SUPFAM" id="SSF46689">
    <property type="entry name" value="Homeodomain-like"/>
    <property type="match status" value="1"/>
</dbReference>
<reference evidence="4 5" key="1">
    <citation type="submission" date="2018-11" db="EMBL/GenBank/DDBJ databases">
        <title>Sequencing the genomes of 1000 actinobacteria strains.</title>
        <authorList>
            <person name="Klenk H.-P."/>
        </authorList>
    </citation>
    <scope>NUCLEOTIDE SEQUENCE [LARGE SCALE GENOMIC DNA]</scope>
    <source>
        <strain evidence="4 5">DSM 44254</strain>
    </source>
</reference>
<evidence type="ECO:0000256" key="2">
    <source>
        <dbReference type="PROSITE-ProRule" id="PRU00335"/>
    </source>
</evidence>
<dbReference type="Gene3D" id="1.10.357.10">
    <property type="entry name" value="Tetracycline Repressor, domain 2"/>
    <property type="match status" value="1"/>
</dbReference>
<feature type="domain" description="HTH tetR-type" evidence="3">
    <location>
        <begin position="23"/>
        <end position="83"/>
    </location>
</feature>
<evidence type="ECO:0000313" key="4">
    <source>
        <dbReference type="EMBL" id="ROO87285.1"/>
    </source>
</evidence>
<dbReference type="Pfam" id="PF00440">
    <property type="entry name" value="TetR_N"/>
    <property type="match status" value="1"/>
</dbReference>
<evidence type="ECO:0000256" key="1">
    <source>
        <dbReference type="ARBA" id="ARBA00023125"/>
    </source>
</evidence>